<evidence type="ECO:0000313" key="2">
    <source>
        <dbReference type="Proteomes" id="UP000240429"/>
    </source>
</evidence>
<dbReference type="AlphaFoldDB" id="A0A2P8PZ70"/>
<dbReference type="EMBL" id="PYBJ01000026">
    <property type="protein sequence ID" value="PSM39299.1"/>
    <property type="molecule type" value="Genomic_DNA"/>
</dbReference>
<proteinExistence type="predicted"/>
<name>A0A2P8PZ70_9ACTN</name>
<gene>
    <name evidence="1" type="ORF">C6Y14_33215</name>
</gene>
<organism evidence="1 2">
    <name type="scientific">Streptomyces dioscori</name>
    <dbReference type="NCBI Taxonomy" id="2109333"/>
    <lineage>
        <taxon>Bacteria</taxon>
        <taxon>Bacillati</taxon>
        <taxon>Actinomycetota</taxon>
        <taxon>Actinomycetes</taxon>
        <taxon>Kitasatosporales</taxon>
        <taxon>Streptomycetaceae</taxon>
        <taxon>Streptomyces</taxon>
        <taxon>Streptomyces aurantiacus group</taxon>
    </lineage>
</organism>
<keyword evidence="2" id="KW-1185">Reference proteome</keyword>
<sequence>MLDPIRRALHWLRLLFCPGTGTRRRTRHRARLCLHITAVRHPAPYGGGAHDQVAVLQQRRRLALVLAADLGIDLDSHLIGAPEVAA</sequence>
<evidence type="ECO:0000313" key="1">
    <source>
        <dbReference type="EMBL" id="PSM39299.1"/>
    </source>
</evidence>
<comment type="caution">
    <text evidence="1">The sequence shown here is derived from an EMBL/GenBank/DDBJ whole genome shotgun (WGS) entry which is preliminary data.</text>
</comment>
<protein>
    <submittedName>
        <fullName evidence="1">Uncharacterized protein</fullName>
    </submittedName>
</protein>
<accession>A0A2P8PZ70</accession>
<reference evidence="1 2" key="1">
    <citation type="submission" date="2018-03" db="EMBL/GenBank/DDBJ databases">
        <title>Streptomyces dioscori sp. nov., a novel endophytic actinobacterium isolated from bulbil of Dioscorea bulbifera L.</title>
        <authorList>
            <person name="Zhikuan W."/>
        </authorList>
    </citation>
    <scope>NUCLEOTIDE SEQUENCE [LARGE SCALE GENOMIC DNA]</scope>
    <source>
        <strain evidence="1 2">A217</strain>
    </source>
</reference>
<dbReference type="Proteomes" id="UP000240429">
    <property type="component" value="Unassembled WGS sequence"/>
</dbReference>